<dbReference type="SUPFAM" id="SSF51735">
    <property type="entry name" value="NAD(P)-binding Rossmann-fold domains"/>
    <property type="match status" value="1"/>
</dbReference>
<dbReference type="FunCoup" id="A0A6L2PPC7">
    <property type="interactions" value="203"/>
</dbReference>
<dbReference type="AlphaFoldDB" id="A0A6L2PPC7"/>
<evidence type="ECO:0000256" key="2">
    <source>
        <dbReference type="ARBA" id="ARBA00023002"/>
    </source>
</evidence>
<evidence type="ECO:0000256" key="3">
    <source>
        <dbReference type="RuleBase" id="RU000363"/>
    </source>
</evidence>
<dbReference type="InterPro" id="IPR002347">
    <property type="entry name" value="SDR_fam"/>
</dbReference>
<dbReference type="PRINTS" id="PR00081">
    <property type="entry name" value="GDHRDH"/>
</dbReference>
<evidence type="ECO:0000313" key="6">
    <source>
        <dbReference type="Proteomes" id="UP000502823"/>
    </source>
</evidence>
<sequence>MYAFFVVITILFAICYCIGVHGKPAIKQSFRAAGYQAYYYLLGSKGILEDYVYAENNKTHLLPKVGEVAVITGGARGIGVQVVKKLLQCGMHVVIGCRNIEAGERVTKVIKSCGTVSGEVTCFQLDVGAFKSIKTFAELVLKRFPRIDLLVNNAGIMFVPYAKSEDGFESHFAVNYLGHCLLTHLLLPRMIDTAKEKGTNCRIVNVSSCAHLAGSINFKDLSMSTCYIPSASYAQSKLAQVIFTKSLDSKLRKHNIPVQVHAVHPGIVNTELFNGTLLKTIAPWIPPLVFKTPTQGAETIVHACLAPALEGCGGSYLSNCRETAVSREADDQEVQDKLWSIMLSLIEVEKFANLLGSTPNFPLNYNCPLKSENGLLFLAVYTVRHIERCFQVIKHFINFFIHVAKGVASAVLLFQHRLQQYGHERWNYSAVKASEAAGFSSMKKKARDDGHYGAMLEWYRGHKDIRYQFN</sequence>
<evidence type="ECO:0000313" key="5">
    <source>
        <dbReference type="EMBL" id="GFG32315.1"/>
    </source>
</evidence>
<comment type="caution">
    <text evidence="5">The sequence shown here is derived from an EMBL/GenBank/DDBJ whole genome shotgun (WGS) entry which is preliminary data.</text>
</comment>
<dbReference type="PANTHER" id="PTHR24320:SF264">
    <property type="entry name" value="DEHYDROGENASE_REDUCTASE SDR FAMILY MEMBER ON CHROMOSOME X"/>
    <property type="match status" value="1"/>
</dbReference>
<dbReference type="PRINTS" id="PR00080">
    <property type="entry name" value="SDRFAMILY"/>
</dbReference>
<evidence type="ECO:0000256" key="1">
    <source>
        <dbReference type="ARBA" id="ARBA00006484"/>
    </source>
</evidence>
<dbReference type="EMBL" id="BLKM01000358">
    <property type="protein sequence ID" value="GFG32315.1"/>
    <property type="molecule type" value="Genomic_DNA"/>
</dbReference>
<feature type="chain" id="PRO_5026910717" evidence="4">
    <location>
        <begin position="23"/>
        <end position="470"/>
    </location>
</feature>
<dbReference type="PANTHER" id="PTHR24320">
    <property type="entry name" value="RETINOL DEHYDROGENASE"/>
    <property type="match status" value="1"/>
</dbReference>
<organism evidence="5 6">
    <name type="scientific">Coptotermes formosanus</name>
    <name type="common">Formosan subterranean termite</name>
    <dbReference type="NCBI Taxonomy" id="36987"/>
    <lineage>
        <taxon>Eukaryota</taxon>
        <taxon>Metazoa</taxon>
        <taxon>Ecdysozoa</taxon>
        <taxon>Arthropoda</taxon>
        <taxon>Hexapoda</taxon>
        <taxon>Insecta</taxon>
        <taxon>Pterygota</taxon>
        <taxon>Neoptera</taxon>
        <taxon>Polyneoptera</taxon>
        <taxon>Dictyoptera</taxon>
        <taxon>Blattodea</taxon>
        <taxon>Blattoidea</taxon>
        <taxon>Termitoidae</taxon>
        <taxon>Rhinotermitidae</taxon>
        <taxon>Coptotermes</taxon>
    </lineage>
</organism>
<dbReference type="InParanoid" id="A0A6L2PPC7"/>
<dbReference type="Gene3D" id="3.40.50.720">
    <property type="entry name" value="NAD(P)-binding Rossmann-like Domain"/>
    <property type="match status" value="1"/>
</dbReference>
<keyword evidence="2" id="KW-0560">Oxidoreductase</keyword>
<comment type="similarity">
    <text evidence="1 3">Belongs to the short-chain dehydrogenases/reductases (SDR) family.</text>
</comment>
<evidence type="ECO:0000256" key="4">
    <source>
        <dbReference type="SAM" id="SignalP"/>
    </source>
</evidence>
<keyword evidence="4" id="KW-0732">Signal</keyword>
<gene>
    <name evidence="5" type="ORF">Cfor_02712</name>
</gene>
<dbReference type="InterPro" id="IPR036291">
    <property type="entry name" value="NAD(P)-bd_dom_sf"/>
</dbReference>
<proteinExistence type="inferred from homology"/>
<dbReference type="CDD" id="cd05327">
    <property type="entry name" value="retinol-DH_like_SDR_c_like"/>
    <property type="match status" value="1"/>
</dbReference>
<dbReference type="OrthoDB" id="191139at2759"/>
<keyword evidence="6" id="KW-1185">Reference proteome</keyword>
<dbReference type="Pfam" id="PF00106">
    <property type="entry name" value="adh_short"/>
    <property type="match status" value="1"/>
</dbReference>
<accession>A0A6L2PPC7</accession>
<reference evidence="6" key="1">
    <citation type="submission" date="2020-01" db="EMBL/GenBank/DDBJ databases">
        <title>Draft genome sequence of the Termite Coptotermes fromosanus.</title>
        <authorList>
            <person name="Itakura S."/>
            <person name="Yosikawa Y."/>
            <person name="Umezawa K."/>
        </authorList>
    </citation>
    <scope>NUCLEOTIDE SEQUENCE [LARGE SCALE GENOMIC DNA]</scope>
</reference>
<dbReference type="Proteomes" id="UP000502823">
    <property type="component" value="Unassembled WGS sequence"/>
</dbReference>
<feature type="signal peptide" evidence="4">
    <location>
        <begin position="1"/>
        <end position="22"/>
    </location>
</feature>
<protein>
    <submittedName>
        <fullName evidence="5">Uncharacterized protein</fullName>
    </submittedName>
</protein>
<dbReference type="GO" id="GO:0016491">
    <property type="term" value="F:oxidoreductase activity"/>
    <property type="evidence" value="ECO:0007669"/>
    <property type="project" value="UniProtKB-KW"/>
</dbReference>
<name>A0A6L2PPC7_COPFO</name>